<dbReference type="GO" id="GO:0055052">
    <property type="term" value="C:ATP-binding cassette (ABC) transporter complex, substrate-binding subunit-containing"/>
    <property type="evidence" value="ECO:0007669"/>
    <property type="project" value="TreeGrafter"/>
</dbReference>
<keyword evidence="3" id="KW-0732">Signal</keyword>
<geneLocation type="plasmid" evidence="4">
    <name>unnamed2</name>
</geneLocation>
<name>A0A1X9LRA8_9MICO</name>
<evidence type="ECO:0000256" key="1">
    <source>
        <dbReference type="ARBA" id="ARBA00008520"/>
    </source>
</evidence>
<dbReference type="RefSeq" id="WP_085021869.1">
    <property type="nucleotide sequence ID" value="NZ_BMHD01000004.1"/>
</dbReference>
<dbReference type="Pfam" id="PF01547">
    <property type="entry name" value="SBP_bac_1"/>
    <property type="match status" value="1"/>
</dbReference>
<dbReference type="KEGG" id="cphy:B5808_20260"/>
<dbReference type="InterPro" id="IPR006059">
    <property type="entry name" value="SBP"/>
</dbReference>
<evidence type="ECO:0000313" key="4">
    <source>
        <dbReference type="EMBL" id="ARJ07734.1"/>
    </source>
</evidence>
<evidence type="ECO:0000256" key="2">
    <source>
        <dbReference type="ARBA" id="ARBA00022448"/>
    </source>
</evidence>
<reference evidence="4 5" key="1">
    <citation type="submission" date="2017-04" db="EMBL/GenBank/DDBJ databases">
        <authorList>
            <person name="Afonso C.L."/>
            <person name="Miller P.J."/>
            <person name="Scott M.A."/>
            <person name="Spackman E."/>
            <person name="Goraichik I."/>
            <person name="Dimitrov K.M."/>
            <person name="Suarez D.L."/>
            <person name="Swayne D.E."/>
        </authorList>
    </citation>
    <scope>NUCLEOTIDE SEQUENCE [LARGE SCALE GENOMIC DNA]</scope>
    <source>
        <strain evidence="5">XA(T)</strain>
        <plasmid evidence="5">Plasmid unnamed2</plasmid>
    </source>
</reference>
<dbReference type="SUPFAM" id="SSF53850">
    <property type="entry name" value="Periplasmic binding protein-like II"/>
    <property type="match status" value="1"/>
</dbReference>
<evidence type="ECO:0000313" key="5">
    <source>
        <dbReference type="Proteomes" id="UP000192775"/>
    </source>
</evidence>
<dbReference type="GO" id="GO:0042956">
    <property type="term" value="P:maltodextrin transmembrane transport"/>
    <property type="evidence" value="ECO:0007669"/>
    <property type="project" value="TreeGrafter"/>
</dbReference>
<organism evidence="4 5">
    <name type="scientific">Cnuibacter physcomitrellae</name>
    <dbReference type="NCBI Taxonomy" id="1619308"/>
    <lineage>
        <taxon>Bacteria</taxon>
        <taxon>Bacillati</taxon>
        <taxon>Actinomycetota</taxon>
        <taxon>Actinomycetes</taxon>
        <taxon>Micrococcales</taxon>
        <taxon>Microbacteriaceae</taxon>
        <taxon>Cnuibacter</taxon>
    </lineage>
</organism>
<dbReference type="PANTHER" id="PTHR30061:SF50">
    <property type="entry name" value="MALTOSE_MALTODEXTRIN-BINDING PERIPLASMIC PROTEIN"/>
    <property type="match status" value="1"/>
</dbReference>
<dbReference type="Proteomes" id="UP000192775">
    <property type="component" value="Plasmid unnamed2"/>
</dbReference>
<protein>
    <submittedName>
        <fullName evidence="4">Uncharacterized protein</fullName>
    </submittedName>
</protein>
<proteinExistence type="inferred from homology"/>
<gene>
    <name evidence="4" type="ORF">B5808_20260</name>
</gene>
<dbReference type="PROSITE" id="PS51257">
    <property type="entry name" value="PROKAR_LIPOPROTEIN"/>
    <property type="match status" value="1"/>
</dbReference>
<dbReference type="GO" id="GO:1901982">
    <property type="term" value="F:maltose binding"/>
    <property type="evidence" value="ECO:0007669"/>
    <property type="project" value="TreeGrafter"/>
</dbReference>
<dbReference type="Gene3D" id="3.40.190.10">
    <property type="entry name" value="Periplasmic binding protein-like II"/>
    <property type="match status" value="2"/>
</dbReference>
<dbReference type="AlphaFoldDB" id="A0A1X9LRA8"/>
<dbReference type="GO" id="GO:0015768">
    <property type="term" value="P:maltose transport"/>
    <property type="evidence" value="ECO:0007669"/>
    <property type="project" value="TreeGrafter"/>
</dbReference>
<dbReference type="PANTHER" id="PTHR30061">
    <property type="entry name" value="MALTOSE-BINDING PERIPLASMIC PROTEIN"/>
    <property type="match status" value="1"/>
</dbReference>
<evidence type="ECO:0000256" key="3">
    <source>
        <dbReference type="ARBA" id="ARBA00022729"/>
    </source>
</evidence>
<dbReference type="CDD" id="cd13585">
    <property type="entry name" value="PBP2_TMBP_like"/>
    <property type="match status" value="1"/>
</dbReference>
<sequence>MKPKNASRIVAAGLAAALITGLAACSSPDAGSDNGNAGNGPATLWVRAADAPLDEAMVKEWNAQNPEREISLVAIPDAQYVQKFIQGVSSGDSPDIAVVDIANAQALVNQDLLTDITDKVEALDYRDALAPAAVDVASKDGQIYGVPHQLDVSLLYYNPTLFEAAGLDPASPPTTSEEILDAARKITALGNDTYGFYFAGNCAGCNAYTTLPFIWANGGDILNEDGTATTLDDPAVADAMNLFQTMWEEKLIPSSAQDETGATWITAFQSGKIGMIALGSFGIGLYGADDGPDFDVTPIPGVDGKTASFVGGDIVGIPANAKNAGTAWDFIEWSMSDEVQTDIVAKAGSLVVRSDLIDNPNTSADPRRVTANKLIAEAQVPRTEKYNSLFIDSTGPFLQFIRSWVIDGQGDGAIQSTQSAWDERLK</sequence>
<keyword evidence="5" id="KW-1185">Reference proteome</keyword>
<accession>A0A1X9LRA8</accession>
<comment type="similarity">
    <text evidence="1">Belongs to the bacterial solute-binding protein 1 family.</text>
</comment>
<keyword evidence="4" id="KW-0614">Plasmid</keyword>
<dbReference type="EMBL" id="CP020717">
    <property type="protein sequence ID" value="ARJ07734.1"/>
    <property type="molecule type" value="Genomic_DNA"/>
</dbReference>
<keyword evidence="2" id="KW-0813">Transport</keyword>